<evidence type="ECO:0000256" key="2">
    <source>
        <dbReference type="ARBA" id="ARBA00023015"/>
    </source>
</evidence>
<dbReference type="GO" id="GO:0006355">
    <property type="term" value="P:regulation of DNA-templated transcription"/>
    <property type="evidence" value="ECO:0007669"/>
    <property type="project" value="InterPro"/>
</dbReference>
<evidence type="ECO:0000256" key="5">
    <source>
        <dbReference type="ARBA" id="ARBA00023242"/>
    </source>
</evidence>
<feature type="region of interest" description="Disordered" evidence="6">
    <location>
        <begin position="92"/>
        <end position="128"/>
    </location>
</feature>
<name>A0A1V6QTZ5_9EURO</name>
<dbReference type="AlphaFoldDB" id="A0A1V6QTZ5"/>
<evidence type="ECO:0000256" key="1">
    <source>
        <dbReference type="ARBA" id="ARBA00022723"/>
    </source>
</evidence>
<keyword evidence="9" id="KW-1185">Reference proteome</keyword>
<evidence type="ECO:0000313" key="8">
    <source>
        <dbReference type="EMBL" id="OQD92700.1"/>
    </source>
</evidence>
<evidence type="ECO:0000259" key="7">
    <source>
        <dbReference type="Pfam" id="PF08493"/>
    </source>
</evidence>
<sequence>MASNACMDDRDGRVNHLPTRLPPSMRLFTLRLLESRYLYLLQFLQFPRSSHGPPARITIHQTITTVVVDAGISHLSTPEFGWPSMVGSDPIVTGGDSLGSLQEMRGMDDENGGSQERDEVRREPEDDQHESCITVACRTLSSLYQFVQSDCVNGHTTDHIKSHNILKPPTPEESPANDVVFCTTRSATETVSRLLNCTGTSCVHDPSILLVLGSILLRILTWYEAL</sequence>
<dbReference type="GO" id="GO:0003677">
    <property type="term" value="F:DNA binding"/>
    <property type="evidence" value="ECO:0007669"/>
    <property type="project" value="UniProtKB-KW"/>
</dbReference>
<dbReference type="GO" id="GO:0046872">
    <property type="term" value="F:metal ion binding"/>
    <property type="evidence" value="ECO:0007669"/>
    <property type="project" value="UniProtKB-KW"/>
</dbReference>
<proteinExistence type="predicted"/>
<dbReference type="InterPro" id="IPR013700">
    <property type="entry name" value="AflR"/>
</dbReference>
<feature type="compositionally biased region" description="Basic and acidic residues" evidence="6">
    <location>
        <begin position="115"/>
        <end position="124"/>
    </location>
</feature>
<dbReference type="GO" id="GO:0045122">
    <property type="term" value="P:aflatoxin biosynthetic process"/>
    <property type="evidence" value="ECO:0007669"/>
    <property type="project" value="InterPro"/>
</dbReference>
<accession>A0A1V6QTZ5</accession>
<organism evidence="8 9">
    <name type="scientific">Penicillium solitum</name>
    <dbReference type="NCBI Taxonomy" id="60172"/>
    <lineage>
        <taxon>Eukaryota</taxon>
        <taxon>Fungi</taxon>
        <taxon>Dikarya</taxon>
        <taxon>Ascomycota</taxon>
        <taxon>Pezizomycotina</taxon>
        <taxon>Eurotiomycetes</taxon>
        <taxon>Eurotiomycetidae</taxon>
        <taxon>Eurotiales</taxon>
        <taxon>Aspergillaceae</taxon>
        <taxon>Penicillium</taxon>
    </lineage>
</organism>
<keyword evidence="2" id="KW-0805">Transcription regulation</keyword>
<keyword evidence="1" id="KW-0479">Metal-binding</keyword>
<gene>
    <name evidence="8" type="ORF">PENSOL_c038G03092</name>
</gene>
<protein>
    <recommendedName>
        <fullName evidence="7">Aflatoxin regulatory protein domain-containing protein</fullName>
    </recommendedName>
</protein>
<dbReference type="GO" id="GO:0005634">
    <property type="term" value="C:nucleus"/>
    <property type="evidence" value="ECO:0007669"/>
    <property type="project" value="InterPro"/>
</dbReference>
<keyword evidence="3" id="KW-0238">DNA-binding</keyword>
<keyword evidence="5" id="KW-0539">Nucleus</keyword>
<dbReference type="Pfam" id="PF08493">
    <property type="entry name" value="AflR"/>
    <property type="match status" value="1"/>
</dbReference>
<reference evidence="9" key="1">
    <citation type="journal article" date="2017" name="Nat. Microbiol.">
        <title>Global analysis of biosynthetic gene clusters reveals vast potential of secondary metabolite production in Penicillium species.</title>
        <authorList>
            <person name="Nielsen J.C."/>
            <person name="Grijseels S."/>
            <person name="Prigent S."/>
            <person name="Ji B."/>
            <person name="Dainat J."/>
            <person name="Nielsen K.F."/>
            <person name="Frisvad J.C."/>
            <person name="Workman M."/>
            <person name="Nielsen J."/>
        </authorList>
    </citation>
    <scope>NUCLEOTIDE SEQUENCE [LARGE SCALE GENOMIC DNA]</scope>
    <source>
        <strain evidence="9">IBT 29525</strain>
    </source>
</reference>
<comment type="caution">
    <text evidence="8">The sequence shown here is derived from an EMBL/GenBank/DDBJ whole genome shotgun (WGS) entry which is preliminary data.</text>
</comment>
<dbReference type="EMBL" id="MDYO01000038">
    <property type="protein sequence ID" value="OQD92700.1"/>
    <property type="molecule type" value="Genomic_DNA"/>
</dbReference>
<feature type="domain" description="Aflatoxin regulatory protein" evidence="7">
    <location>
        <begin position="129"/>
        <end position="225"/>
    </location>
</feature>
<dbReference type="Proteomes" id="UP000191612">
    <property type="component" value="Unassembled WGS sequence"/>
</dbReference>
<evidence type="ECO:0000256" key="3">
    <source>
        <dbReference type="ARBA" id="ARBA00023125"/>
    </source>
</evidence>
<evidence type="ECO:0000256" key="4">
    <source>
        <dbReference type="ARBA" id="ARBA00023163"/>
    </source>
</evidence>
<evidence type="ECO:0000256" key="6">
    <source>
        <dbReference type="SAM" id="MobiDB-lite"/>
    </source>
</evidence>
<keyword evidence="4" id="KW-0804">Transcription</keyword>
<evidence type="ECO:0000313" key="9">
    <source>
        <dbReference type="Proteomes" id="UP000191612"/>
    </source>
</evidence>